<organism evidence="2 3">
    <name type="scientific">uncultured phage cr23_1</name>
    <dbReference type="NCBI Taxonomy" id="2986419"/>
    <lineage>
        <taxon>Viruses</taxon>
        <taxon>Duplodnaviria</taxon>
        <taxon>Heunggongvirae</taxon>
        <taxon>Uroviricota</taxon>
        <taxon>Caudoviricetes</taxon>
        <taxon>Crassvirales</taxon>
        <taxon>Suoliviridae</taxon>
        <taxon>Uncouvirinae</taxon>
        <taxon>Aurodevirus</taxon>
        <taxon>Aurodevirus hiberniae</taxon>
    </lineage>
</organism>
<feature type="domain" description="AAA+ ATPase" evidence="1">
    <location>
        <begin position="161"/>
        <end position="307"/>
    </location>
</feature>
<dbReference type="GO" id="GO:0016887">
    <property type="term" value="F:ATP hydrolysis activity"/>
    <property type="evidence" value="ECO:0007669"/>
    <property type="project" value="InterPro"/>
</dbReference>
<dbReference type="KEGG" id="vg:75687859"/>
<proteinExistence type="predicted"/>
<reference evidence="2 3" key="1">
    <citation type="submission" date="2021-04" db="EMBL/GenBank/DDBJ databases">
        <authorList>
            <person name="Shkoporov A.N."/>
            <person name="Stockdale S.R."/>
            <person name="Guerin E."/>
            <person name="Ross R.P."/>
            <person name="Hill C."/>
        </authorList>
    </citation>
    <scope>NUCLEOTIDE SEQUENCE [LARGE SCALE GENOMIC DNA]</scope>
    <source>
        <strain evidence="3">cr23_1</strain>
    </source>
</reference>
<dbReference type="InterPro" id="IPR050764">
    <property type="entry name" value="CbbQ/NirQ/NorQ/GpvN"/>
</dbReference>
<dbReference type="SUPFAM" id="SSF52540">
    <property type="entry name" value="P-loop containing nucleoside triphosphate hydrolases"/>
    <property type="match status" value="1"/>
</dbReference>
<dbReference type="GeneID" id="75687859"/>
<evidence type="ECO:0000259" key="1">
    <source>
        <dbReference type="SMART" id="SM00382"/>
    </source>
</evidence>
<dbReference type="InterPro" id="IPR011704">
    <property type="entry name" value="ATPase_dyneun-rel_AAA"/>
</dbReference>
<dbReference type="Pfam" id="PF07728">
    <property type="entry name" value="AAA_5"/>
    <property type="match status" value="1"/>
</dbReference>
<dbReference type="PANTHER" id="PTHR42759:SF1">
    <property type="entry name" value="MAGNESIUM-CHELATASE SUBUNIT CHLD"/>
    <property type="match status" value="1"/>
</dbReference>
<keyword evidence="3" id="KW-1185">Reference proteome</keyword>
<dbReference type="EMBL" id="MZ130500">
    <property type="protein sequence ID" value="QWM91402.1"/>
    <property type="molecule type" value="Genomic_DNA"/>
</dbReference>
<dbReference type="PANTHER" id="PTHR42759">
    <property type="entry name" value="MOXR FAMILY PROTEIN"/>
    <property type="match status" value="1"/>
</dbReference>
<dbReference type="Gene3D" id="3.40.50.300">
    <property type="entry name" value="P-loop containing nucleotide triphosphate hydrolases"/>
    <property type="match status" value="1"/>
</dbReference>
<name>A0AAE7S304_9CAUD</name>
<evidence type="ECO:0000313" key="2">
    <source>
        <dbReference type="EMBL" id="QWM91402.1"/>
    </source>
</evidence>
<protein>
    <submittedName>
        <fullName evidence="2">CbbQ/nirQ/norQ carboxysome domain, transcriptional regulator</fullName>
    </submittedName>
</protein>
<accession>A0AAE7S304</accession>
<dbReference type="InterPro" id="IPR003593">
    <property type="entry name" value="AAA+_ATPase"/>
</dbReference>
<dbReference type="Proteomes" id="UP000828083">
    <property type="component" value="Segment"/>
</dbReference>
<sequence length="388" mass="44611">MRLSKFINKTFLKKTGTDAEIVDTKYTIQNINTRDGVNVKRDELKVGDIIYAAISTTIKENGKKKRLNLRKDIYQLKDSYGRFTFIDYLGNEYKTSLTAIKIINCLSAKQKEAEINDLLDKHEKELIKAERLKYLEESKRLGFKFTDLEPEDKLRRTIDAGIKNIWMVGPAGCGKSTMARNVAKELELPYLCISCGIGTSATEFIGYKYPTREKTRFAEFYAEPSIILIDEITALDPAVAQILNAALANDEIETTTGLVHRHPNCIIIATSNTFGFGCDRQYVANNQLDASTIDRFVGGIVEVTYSAKFEDRYDAEVVEYVRILRAFVQEQNLRKVCSTRMIQAGHNLKYHHFMDWKWRLTINWTDNEKEQLTRWLTEKGIEKANKKH</sequence>
<dbReference type="GO" id="GO:0005524">
    <property type="term" value="F:ATP binding"/>
    <property type="evidence" value="ECO:0007669"/>
    <property type="project" value="InterPro"/>
</dbReference>
<dbReference type="RefSeq" id="YP_010510342.1">
    <property type="nucleotide sequence ID" value="NC_067218.1"/>
</dbReference>
<dbReference type="InterPro" id="IPR027417">
    <property type="entry name" value="P-loop_NTPase"/>
</dbReference>
<dbReference type="SMART" id="SM00382">
    <property type="entry name" value="AAA"/>
    <property type="match status" value="1"/>
</dbReference>
<gene>
    <name evidence="2" type="primary">gp_78075</name>
</gene>
<evidence type="ECO:0000313" key="3">
    <source>
        <dbReference type="Proteomes" id="UP000828083"/>
    </source>
</evidence>